<dbReference type="InterPro" id="IPR029058">
    <property type="entry name" value="AB_hydrolase_fold"/>
</dbReference>
<dbReference type="InterPro" id="IPR045851">
    <property type="entry name" value="AMP-bd_C_sf"/>
</dbReference>
<dbReference type="OrthoDB" id="2472181at2"/>
<dbReference type="InterPro" id="IPR020845">
    <property type="entry name" value="AMP-binding_CS"/>
</dbReference>
<dbReference type="InterPro" id="IPR036736">
    <property type="entry name" value="ACP-like_sf"/>
</dbReference>
<dbReference type="SUPFAM" id="SSF56801">
    <property type="entry name" value="Acetyl-CoA synthetase-like"/>
    <property type="match status" value="1"/>
</dbReference>
<dbReference type="GO" id="GO:0031177">
    <property type="term" value="F:phosphopantetheine binding"/>
    <property type="evidence" value="ECO:0007669"/>
    <property type="project" value="TreeGrafter"/>
</dbReference>
<dbReference type="AlphaFoldDB" id="A0A1H8UIG8"/>
<dbReference type="PROSITE" id="PS00012">
    <property type="entry name" value="PHOSPHOPANTETHEINE"/>
    <property type="match status" value="1"/>
</dbReference>
<protein>
    <submittedName>
        <fullName evidence="5">Amino acid adenylation domain-containing protein</fullName>
    </submittedName>
</protein>
<dbReference type="PANTHER" id="PTHR45527">
    <property type="entry name" value="NONRIBOSOMAL PEPTIDE SYNTHETASE"/>
    <property type="match status" value="1"/>
</dbReference>
<name>A0A1H8UIG8_9ACTN</name>
<accession>A0A1H8UIG8</accession>
<dbReference type="GO" id="GO:0000036">
    <property type="term" value="F:acyl carrier activity"/>
    <property type="evidence" value="ECO:0007669"/>
    <property type="project" value="TreeGrafter"/>
</dbReference>
<feature type="domain" description="Thioesterase" evidence="4">
    <location>
        <begin position="718"/>
        <end position="817"/>
    </location>
</feature>
<dbReference type="InterPro" id="IPR001031">
    <property type="entry name" value="Thioesterase"/>
</dbReference>
<evidence type="ECO:0000259" key="4">
    <source>
        <dbReference type="Pfam" id="PF00975"/>
    </source>
</evidence>
<dbReference type="PANTHER" id="PTHR45527:SF10">
    <property type="entry name" value="PYOCHELIN SYNTHASE PCHF"/>
    <property type="match status" value="1"/>
</dbReference>
<gene>
    <name evidence="5" type="ORF">SAMN02910314_01971</name>
</gene>
<dbReference type="InterPro" id="IPR006162">
    <property type="entry name" value="Ppantetheine_attach_site"/>
</dbReference>
<comment type="cofactor">
    <cofactor evidence="1">
        <name>pantetheine 4'-phosphate</name>
        <dbReference type="ChEBI" id="CHEBI:47942"/>
    </cofactor>
</comment>
<feature type="domain" description="AMP-dependent synthetase/ligase" evidence="3">
    <location>
        <begin position="11"/>
        <end position="231"/>
    </location>
</feature>
<dbReference type="InterPro" id="IPR042099">
    <property type="entry name" value="ANL_N_sf"/>
</dbReference>
<dbReference type="Pfam" id="PF00975">
    <property type="entry name" value="Thioesterase"/>
    <property type="match status" value="1"/>
</dbReference>
<feature type="non-terminal residue" evidence="5">
    <location>
        <position position="1"/>
    </location>
</feature>
<organism evidence="5 6">
    <name type="scientific">Denitrobacterium detoxificans</name>
    <dbReference type="NCBI Taxonomy" id="79604"/>
    <lineage>
        <taxon>Bacteria</taxon>
        <taxon>Bacillati</taxon>
        <taxon>Actinomycetota</taxon>
        <taxon>Coriobacteriia</taxon>
        <taxon>Eggerthellales</taxon>
        <taxon>Eggerthellaceae</taxon>
        <taxon>Denitrobacterium</taxon>
    </lineage>
</organism>
<dbReference type="Gene3D" id="1.10.1200.10">
    <property type="entry name" value="ACP-like"/>
    <property type="match status" value="1"/>
</dbReference>
<reference evidence="6" key="1">
    <citation type="submission" date="2016-10" db="EMBL/GenBank/DDBJ databases">
        <authorList>
            <person name="Varghese N."/>
        </authorList>
    </citation>
    <scope>NUCLEOTIDE SEQUENCE [LARGE SCALE GENOMIC DNA]</scope>
    <source>
        <strain evidence="6">DSM 21843</strain>
    </source>
</reference>
<dbReference type="Gene3D" id="3.30.300.30">
    <property type="match status" value="2"/>
</dbReference>
<dbReference type="Gene3D" id="3.40.50.1820">
    <property type="entry name" value="alpha/beta hydrolase"/>
    <property type="match status" value="1"/>
</dbReference>
<evidence type="ECO:0000256" key="1">
    <source>
        <dbReference type="ARBA" id="ARBA00001957"/>
    </source>
</evidence>
<dbReference type="SUPFAM" id="SSF53474">
    <property type="entry name" value="alpha/beta-Hydrolases"/>
    <property type="match status" value="1"/>
</dbReference>
<dbReference type="Gene3D" id="3.40.50.12780">
    <property type="entry name" value="N-terminal domain of ligase-like"/>
    <property type="match status" value="1"/>
</dbReference>
<sequence length="1020" mass="109022">PGDDAPAGWEPPAQAAPGDPAYVIFTSGSTGEPKGVVVSHAAALNTVRDVCARFSVGPSDVALAVSGLDFDLSVFDLFGVLGAGGSLAFCEQGPIADPARWTAAAREAGATVWNSSPAQMTMALDAGEPGLPGTLRLALLSGDWVPTDSLERVRRWAPGATVAALGGATETAIWSNVHVMADGDAGRPSVPYGAALTGQRMEVAGPGLRARPDLVPGEIVISGAGLAEGYLGRDDLTAAAFVEGPGGTRWYRTGDVGRWLPCGEIEFLGRRDTQVKIRGNRIELAEIEAVAETHPGVAEACALVIRPEGAQPSVALVVRPERRYEADLSSRVSAIDGCMATVERLLTRRAKRSANGLVSIGQCVSSVVYRAAMDVSQSETGMQLNILDLRSSDEALPRMVMDAVEGFDYVYTLSPRSREEREKAVSFWADNPRVRVIDADPCSEEVELRRDEYDIIILPEDGVSGFERYYAPTVWLISGVALAHIDREAAVSFSDTRQVRRTDGAAVRGEADVLFEMSGDDCEAALHVELSAFGYKRIDRDTLRMDLAAGLPAAAVPSTVCLVDEFPITEHGKVNRKLLNRLIVESLSRDHAVLGANAEDAYGVLAIVREILGKMDISLVDNLVTYGADSLILARIIAGIRERVPQAEHIEFDAFLRAVLDEPSVSSLVSVIDERVGAQDESGEGSFAPQAAADMRTGCVLMTQQGDAVAHDDAVRIVIHGAEGKMDTLSELIEELRNSGACRVYGLVLPNRERYLSAGAAQLAETMAPEYARLIADLGYSRVQVIGHSVGGLIAAACASQLQAMGIEAVSAVVIDNLPSPLDLQDDFFSDLFFVSMYGVSPLSMGLDAQDLMTLPKALEAVIAEHEGSVPQDALMRIGGSLEFDALANKMAAFHARDVRERAEQYAGLIRSHAGVSYDADETLQMMSVFDRSFRESDAPVPLSFNDVDYIAATDHGLFPEEMLACAVDRWRESSLGAFRVHSAQGSHYSIVHGEGCKQVVRVADEALALLVAEKAADRG</sequence>
<dbReference type="InterPro" id="IPR000873">
    <property type="entry name" value="AMP-dep_synth/lig_dom"/>
</dbReference>
<dbReference type="PROSITE" id="PS00455">
    <property type="entry name" value="AMP_BINDING"/>
    <property type="match status" value="1"/>
</dbReference>
<dbReference type="GO" id="GO:0044550">
    <property type="term" value="P:secondary metabolite biosynthetic process"/>
    <property type="evidence" value="ECO:0007669"/>
    <property type="project" value="TreeGrafter"/>
</dbReference>
<dbReference type="RefSeq" id="WP_143117409.1">
    <property type="nucleotide sequence ID" value="NZ_FOEC01000022.1"/>
</dbReference>
<keyword evidence="2" id="KW-0436">Ligase</keyword>
<dbReference type="GO" id="GO:0005737">
    <property type="term" value="C:cytoplasm"/>
    <property type="evidence" value="ECO:0007669"/>
    <property type="project" value="TreeGrafter"/>
</dbReference>
<dbReference type="EMBL" id="FOEC01000022">
    <property type="protein sequence ID" value="SEP02951.1"/>
    <property type="molecule type" value="Genomic_DNA"/>
</dbReference>
<dbReference type="GO" id="GO:0016874">
    <property type="term" value="F:ligase activity"/>
    <property type="evidence" value="ECO:0007669"/>
    <property type="project" value="UniProtKB-KW"/>
</dbReference>
<keyword evidence="6" id="KW-1185">Reference proteome</keyword>
<evidence type="ECO:0000313" key="5">
    <source>
        <dbReference type="EMBL" id="SEP02951.1"/>
    </source>
</evidence>
<evidence type="ECO:0000256" key="2">
    <source>
        <dbReference type="ARBA" id="ARBA00022598"/>
    </source>
</evidence>
<evidence type="ECO:0000259" key="3">
    <source>
        <dbReference type="Pfam" id="PF00501"/>
    </source>
</evidence>
<dbReference type="Proteomes" id="UP000182975">
    <property type="component" value="Unassembled WGS sequence"/>
</dbReference>
<dbReference type="GO" id="GO:0043041">
    <property type="term" value="P:amino acid activation for nonribosomal peptide biosynthetic process"/>
    <property type="evidence" value="ECO:0007669"/>
    <property type="project" value="TreeGrafter"/>
</dbReference>
<evidence type="ECO:0000313" key="6">
    <source>
        <dbReference type="Proteomes" id="UP000182975"/>
    </source>
</evidence>
<dbReference type="Pfam" id="PF00501">
    <property type="entry name" value="AMP-binding"/>
    <property type="match status" value="1"/>
</dbReference>
<proteinExistence type="predicted"/>